<dbReference type="GeneID" id="116212020"/>
<dbReference type="AlphaFoldDB" id="A0A218W9C6"/>
<evidence type="ECO:0000313" key="4">
    <source>
        <dbReference type="EMBL" id="PKI36428.1"/>
    </source>
</evidence>
<dbReference type="EMBL" id="MTKT01004939">
    <property type="protein sequence ID" value="OWM68811.1"/>
    <property type="molecule type" value="Genomic_DNA"/>
</dbReference>
<evidence type="ECO:0000313" key="5">
    <source>
        <dbReference type="Proteomes" id="UP000197138"/>
    </source>
</evidence>
<accession>A0A218W9C6</accession>
<keyword evidence="2" id="KW-1133">Transmembrane helix</keyword>
<protein>
    <submittedName>
        <fullName evidence="3">Uncharacterized protein</fullName>
    </submittedName>
</protein>
<sequence>MACFGRLGIGLSIGFGVLLLAFGAEVYYLLWRKKRITVSPTPETKSPSPDYTHSARELLIQLIRWKKPNPADDRIPDVKEGEDLELGTGKDSDSVAKQFVGEESVESELMRLHNLSGPPRFLFTIKEETREDLESDDGRSRKGSRARSLSDLILSLDTPFLTPLPSPPLKASSLNNESPLLDSYNNPLFEYSGPMRPPASPPPKFKFLRDAEEKLYRRLKEEAEAVLMRGTLNKSGAQSQKVTAPSSSSQVLPLESSPTVLRPAPDKKTVVR</sequence>
<dbReference type="STRING" id="22663.A0A218W9C6"/>
<keyword evidence="2" id="KW-0472">Membrane</keyword>
<dbReference type="PANTHER" id="PTHR34054">
    <property type="entry name" value="EXPRESSED PROTEIN"/>
    <property type="match status" value="1"/>
</dbReference>
<proteinExistence type="predicted"/>
<evidence type="ECO:0000313" key="6">
    <source>
        <dbReference type="Proteomes" id="UP000233551"/>
    </source>
</evidence>
<reference evidence="3" key="2">
    <citation type="submission" date="2017-06" db="EMBL/GenBank/DDBJ databases">
        <title>The pomegranate genome and the genomics of punicalagin biosynthesis.</title>
        <authorList>
            <person name="Xu C."/>
        </authorList>
    </citation>
    <scope>NUCLEOTIDE SEQUENCE [LARGE SCALE GENOMIC DNA]</scope>
    <source>
        <tissue evidence="3">Fresh leaf</tissue>
    </source>
</reference>
<dbReference type="PANTHER" id="PTHR34054:SF6">
    <property type="entry name" value="TRANSMEMBRANE PROTEIN"/>
    <property type="match status" value="1"/>
</dbReference>
<feature type="compositionally biased region" description="Polar residues" evidence="1">
    <location>
        <begin position="232"/>
        <end position="244"/>
    </location>
</feature>
<name>A0A218W9C6_PUNGR</name>
<dbReference type="EMBL" id="PGOL01004867">
    <property type="protein sequence ID" value="PKI36428.1"/>
    <property type="molecule type" value="Genomic_DNA"/>
</dbReference>
<dbReference type="Proteomes" id="UP000197138">
    <property type="component" value="Unassembled WGS sequence"/>
</dbReference>
<feature type="compositionally biased region" description="Low complexity" evidence="1">
    <location>
        <begin position="245"/>
        <end position="258"/>
    </location>
</feature>
<evidence type="ECO:0000256" key="2">
    <source>
        <dbReference type="SAM" id="Phobius"/>
    </source>
</evidence>
<dbReference type="InterPro" id="IPR045884">
    <property type="entry name" value="At5g59350-like"/>
</dbReference>
<dbReference type="OrthoDB" id="1707227at2759"/>
<evidence type="ECO:0000313" key="3">
    <source>
        <dbReference type="EMBL" id="OWM68811.1"/>
    </source>
</evidence>
<feature type="transmembrane region" description="Helical" evidence="2">
    <location>
        <begin position="6"/>
        <end position="30"/>
    </location>
</feature>
<organism evidence="3 5">
    <name type="scientific">Punica granatum</name>
    <name type="common">Pomegranate</name>
    <dbReference type="NCBI Taxonomy" id="22663"/>
    <lineage>
        <taxon>Eukaryota</taxon>
        <taxon>Viridiplantae</taxon>
        <taxon>Streptophyta</taxon>
        <taxon>Embryophyta</taxon>
        <taxon>Tracheophyta</taxon>
        <taxon>Spermatophyta</taxon>
        <taxon>Magnoliopsida</taxon>
        <taxon>eudicotyledons</taxon>
        <taxon>Gunneridae</taxon>
        <taxon>Pentapetalae</taxon>
        <taxon>rosids</taxon>
        <taxon>malvids</taxon>
        <taxon>Myrtales</taxon>
        <taxon>Lythraceae</taxon>
        <taxon>Punica</taxon>
    </lineage>
</organism>
<reference evidence="4 6" key="3">
    <citation type="submission" date="2017-11" db="EMBL/GenBank/DDBJ databases">
        <title>De-novo sequencing of pomegranate (Punica granatum L.) genome.</title>
        <authorList>
            <person name="Akparov Z."/>
            <person name="Amiraslanov A."/>
            <person name="Hajiyeva S."/>
            <person name="Abbasov M."/>
            <person name="Kaur K."/>
            <person name="Hamwieh A."/>
            <person name="Solovyev V."/>
            <person name="Salamov A."/>
            <person name="Braich B."/>
            <person name="Kosarev P."/>
            <person name="Mahmoud A."/>
            <person name="Hajiyev E."/>
            <person name="Babayeva S."/>
            <person name="Izzatullayeva V."/>
            <person name="Mammadov A."/>
            <person name="Mammadov A."/>
            <person name="Sharifova S."/>
            <person name="Ojaghi J."/>
            <person name="Eynullazada K."/>
            <person name="Bayramov B."/>
            <person name="Abdulazimova A."/>
            <person name="Shahmuradov I."/>
        </authorList>
    </citation>
    <scope>NUCLEOTIDE SEQUENCE [LARGE SCALE GENOMIC DNA]</scope>
    <source>
        <strain evidence="4">AG2017</strain>
        <strain evidence="6">cv. AG2017</strain>
        <tissue evidence="4">Leaf</tissue>
    </source>
</reference>
<keyword evidence="6" id="KW-1185">Reference proteome</keyword>
<feature type="region of interest" description="Disordered" evidence="1">
    <location>
        <begin position="231"/>
        <end position="272"/>
    </location>
</feature>
<dbReference type="Proteomes" id="UP000233551">
    <property type="component" value="Unassembled WGS sequence"/>
</dbReference>
<comment type="caution">
    <text evidence="3">The sequence shown here is derived from an EMBL/GenBank/DDBJ whole genome shotgun (WGS) entry which is preliminary data.</text>
</comment>
<evidence type="ECO:0000256" key="1">
    <source>
        <dbReference type="SAM" id="MobiDB-lite"/>
    </source>
</evidence>
<keyword evidence="2" id="KW-0812">Transmembrane</keyword>
<gene>
    <name evidence="3" type="ORF">CDL15_Pgr024998</name>
    <name evidence="4" type="ORF">CRG98_043210</name>
</gene>
<reference evidence="5" key="1">
    <citation type="journal article" date="2017" name="Plant J.">
        <title>The pomegranate (Punica granatum L.) genome and the genomics of punicalagin biosynthesis.</title>
        <authorList>
            <person name="Qin G."/>
            <person name="Xu C."/>
            <person name="Ming R."/>
            <person name="Tang H."/>
            <person name="Guyot R."/>
            <person name="Kramer E.M."/>
            <person name="Hu Y."/>
            <person name="Yi X."/>
            <person name="Qi Y."/>
            <person name="Xu X."/>
            <person name="Gao Z."/>
            <person name="Pan H."/>
            <person name="Jian J."/>
            <person name="Tian Y."/>
            <person name="Yue Z."/>
            <person name="Xu Y."/>
        </authorList>
    </citation>
    <scope>NUCLEOTIDE SEQUENCE [LARGE SCALE GENOMIC DNA]</scope>
    <source>
        <strain evidence="5">cv. Dabenzi</strain>
    </source>
</reference>